<dbReference type="Pfam" id="PF07661">
    <property type="entry name" value="MORN_2"/>
    <property type="match status" value="3"/>
</dbReference>
<accession>A0A433SD14</accession>
<comment type="caution">
    <text evidence="1">The sequence shown here is derived from an EMBL/GenBank/DDBJ whole genome shotgun (WGS) entry which is preliminary data.</text>
</comment>
<sequence>MKKIASSFTLQHRLAWVLPLLAVWAISGCTTLTPAPLVEAPSYEVGQKVAQGDVAYCTYLGTTQQGYQMQAFYQGSNQKLTDPFVVTQVQDIPRCVFTHGAFMNGLYITPRMMSPQIPMDTLVTQDDVPFDLHLQGMLTQWYDNGAMAMQGQFHNGVQQGLATTWYSNGAKEREGYYIDGLKEGQWTSWYAGGEKSLEGNYVHDQEDGLWTGWYENGQKSEEGSYQAGLKEGVWRKWWDNGQLSDETHFLNGQLHGTWRQWYVNGDRALVGQHQNGRVHGQLQVWYGNGQRWVVGQFDQGRGELTIWHENGQKSQHGHIVDGIPVGLWQRWDEQGKLLETVTYEPLQP</sequence>
<dbReference type="InterPro" id="IPR011652">
    <property type="entry name" value="MORN_2"/>
</dbReference>
<evidence type="ECO:0008006" key="3">
    <source>
        <dbReference type="Google" id="ProtNLM"/>
    </source>
</evidence>
<dbReference type="PROSITE" id="PS51257">
    <property type="entry name" value="PROKAR_LIPOPROTEIN"/>
    <property type="match status" value="1"/>
</dbReference>
<dbReference type="AlphaFoldDB" id="A0A433SD14"/>
<dbReference type="Proteomes" id="UP000286947">
    <property type="component" value="Unassembled WGS sequence"/>
</dbReference>
<gene>
    <name evidence="1" type="ORF">CUZ56_01915</name>
</gene>
<dbReference type="EMBL" id="PQSP01000004">
    <property type="protein sequence ID" value="RUS66635.1"/>
    <property type="molecule type" value="Genomic_DNA"/>
</dbReference>
<keyword evidence="2" id="KW-1185">Reference proteome</keyword>
<evidence type="ECO:0000313" key="1">
    <source>
        <dbReference type="EMBL" id="RUS66635.1"/>
    </source>
</evidence>
<evidence type="ECO:0000313" key="2">
    <source>
        <dbReference type="Proteomes" id="UP000286947"/>
    </source>
</evidence>
<organism evidence="1 2">
    <name type="scientific">Saezia sanguinis</name>
    <dbReference type="NCBI Taxonomy" id="1965230"/>
    <lineage>
        <taxon>Bacteria</taxon>
        <taxon>Pseudomonadati</taxon>
        <taxon>Pseudomonadota</taxon>
        <taxon>Betaproteobacteria</taxon>
        <taxon>Burkholderiales</taxon>
        <taxon>Saeziaceae</taxon>
        <taxon>Saezia</taxon>
    </lineage>
</organism>
<dbReference type="RefSeq" id="WP_162615309.1">
    <property type="nucleotide sequence ID" value="NZ_PQSP01000004.1"/>
</dbReference>
<protein>
    <recommendedName>
        <fullName evidence="3">Antitoxin YwqK</fullName>
    </recommendedName>
</protein>
<dbReference type="SUPFAM" id="SSF82185">
    <property type="entry name" value="Histone H3 K4-specific methyltransferase SET7/9 N-terminal domain"/>
    <property type="match status" value="3"/>
</dbReference>
<name>A0A433SD14_9BURK</name>
<proteinExistence type="predicted"/>
<dbReference type="Gene3D" id="2.20.110.10">
    <property type="entry name" value="Histone H3 K4-specific methyltransferase SET7/9 N-terminal domain"/>
    <property type="match status" value="3"/>
</dbReference>
<reference evidence="1 2" key="1">
    <citation type="submission" date="2018-01" db="EMBL/GenBank/DDBJ databases">
        <title>Saezia sanguinis gen. nov., sp. nov., in the order Burkholderiales isolated from human blood.</title>
        <authorList>
            <person name="Medina-Pascual M.J."/>
            <person name="Valdezate S."/>
            <person name="Monzon S."/>
            <person name="Cuesta I."/>
            <person name="Carrasco G."/>
            <person name="Villalon P."/>
            <person name="Saez-Nieto J.A."/>
        </authorList>
    </citation>
    <scope>NUCLEOTIDE SEQUENCE [LARGE SCALE GENOMIC DNA]</scope>
    <source>
        <strain evidence="1 2">CNM695-12</strain>
    </source>
</reference>